<accession>A0A3D8VLF8</accession>
<protein>
    <submittedName>
        <fullName evidence="1">Uncharacterized protein</fullName>
    </submittedName>
</protein>
<name>A0A3D8VLF8_9BACI</name>
<dbReference type="AlphaFoldDB" id="A0A3D8VLF8"/>
<evidence type="ECO:0000313" key="1">
    <source>
        <dbReference type="EMBL" id="RDY70175.1"/>
    </source>
</evidence>
<gene>
    <name evidence="1" type="ORF">DXT76_14810</name>
</gene>
<organism evidence="1 2">
    <name type="scientific">Halobacillus trueperi</name>
    <dbReference type="NCBI Taxonomy" id="156205"/>
    <lineage>
        <taxon>Bacteria</taxon>
        <taxon>Bacillati</taxon>
        <taxon>Bacillota</taxon>
        <taxon>Bacilli</taxon>
        <taxon>Bacillales</taxon>
        <taxon>Bacillaceae</taxon>
        <taxon>Halobacillus</taxon>
    </lineage>
</organism>
<dbReference type="Proteomes" id="UP000257032">
    <property type="component" value="Unassembled WGS sequence"/>
</dbReference>
<evidence type="ECO:0000313" key="2">
    <source>
        <dbReference type="Proteomes" id="UP000257032"/>
    </source>
</evidence>
<sequence length="65" mass="7447">MHFHGKRAASQPPLISNMENEPLLSRNGVFHDLELFLQEIGEGVMGMDRKSRWEVPSTFQGMFLT</sequence>
<reference evidence="1 2" key="1">
    <citation type="submission" date="2018-08" db="EMBL/GenBank/DDBJ databases">
        <title>Genome sequence of strict halophilic Halobacillus trueperi SS1 isolated from Lunsu, a salty water body of North West Himalayas.</title>
        <authorList>
            <person name="Gupta S."/>
            <person name="Sharma P."/>
            <person name="Dev K."/>
            <person name="Baumler D."/>
            <person name="Sourirajan A."/>
        </authorList>
    </citation>
    <scope>NUCLEOTIDE SEQUENCE [LARGE SCALE GENOMIC DNA]</scope>
    <source>
        <strain evidence="1 2">SS1</strain>
    </source>
</reference>
<proteinExistence type="predicted"/>
<dbReference type="EMBL" id="QTLC01000050">
    <property type="protein sequence ID" value="RDY70175.1"/>
    <property type="molecule type" value="Genomic_DNA"/>
</dbReference>
<comment type="caution">
    <text evidence="1">The sequence shown here is derived from an EMBL/GenBank/DDBJ whole genome shotgun (WGS) entry which is preliminary data.</text>
</comment>